<dbReference type="PANTHER" id="PTHR32309">
    <property type="entry name" value="TYROSINE-PROTEIN KINASE"/>
    <property type="match status" value="1"/>
</dbReference>
<comment type="similarity">
    <text evidence="2">Belongs to the CpsD/CapB family.</text>
</comment>
<evidence type="ECO:0000256" key="2">
    <source>
        <dbReference type="ARBA" id="ARBA00007316"/>
    </source>
</evidence>
<name>A0A1I1FXP9_9BACT</name>
<keyword evidence="16" id="KW-0175">Coiled coil</keyword>
<evidence type="ECO:0000256" key="12">
    <source>
        <dbReference type="ARBA" id="ARBA00022989"/>
    </source>
</evidence>
<keyword evidence="14" id="KW-0829">Tyrosine-protein kinase</keyword>
<dbReference type="RefSeq" id="WP_091509017.1">
    <property type="nucleotide sequence ID" value="NZ_FOLE01000002.1"/>
</dbReference>
<dbReference type="NCBIfam" id="TIGR01007">
    <property type="entry name" value="eps_fam"/>
    <property type="match status" value="1"/>
</dbReference>
<keyword evidence="12 17" id="KW-1133">Transmembrane helix</keyword>
<evidence type="ECO:0000256" key="8">
    <source>
        <dbReference type="ARBA" id="ARBA00022692"/>
    </source>
</evidence>
<evidence type="ECO:0000256" key="16">
    <source>
        <dbReference type="SAM" id="Coils"/>
    </source>
</evidence>
<keyword evidence="6" id="KW-0997">Cell inner membrane</keyword>
<sequence length="808" mass="92657">MLQNAEAINNALVELEEEEELRAEKGINSDKLLSILNKSLWWIIMFVVVATLGAYTYVRYTRPTYEAYSVLKLDIKQQASGLLSRVYSATGEEMQSSNLSGEIELITSFMLYNKVIDKMGENIHITYMQKGNFVFSEMYKSSPFRVEYEVKNPAFYDIPVDVLFIDEKQFSLKYKLGNVNYSRNFNFDKTYENQDVKFKITKTPFYKPDVINYEYFFTINSRNKLLMQMFFNTSAYILNQSANTIRIIIKDHHPQKAHDIMVTIDSVYLEQTLEQKNKVNEQTLAFLNSQLDTTAQKLAMSEKEVERFIQVNRVIDVRDQVAEMITHVEKLKKDKIELEIQNSLLMDLRNTIINNQDIRKIIPALKHINDQELVDLAEALSDLQNQKEMMSYTAKEGTLAARLRDKKIGSMGEDLLKIINETTRFLGKKISLVNSEIRQYENRFLAVPTQDKELNRIKRFYDLNEKFYLLLVEKKAEFSIAKAGTVPEFQILTAPTVPTVPVLPQRANVYLAWLAVAIIAGSALVIIRYFLQDSIVTQKELEKVAIAPILGVIPTYVKEQLKVATLVVDKNPKSSISEALRSIRTNIEFILPQNGNKRILSVTSTISGEGKTFISINLSGILALSNQKVVLLDMDMRKPKLHLAFSSNNDKGMSTILSGRHQWKECIHNTHLENIDLITAGPVPPNPSELIMRPSFKDLLNELHQSYDTIIIDCPPVGLVTDGILVMQHVDLPIYVVRSEYSKRTYAKNINKLVRVNGFKNLSIVLNGLDNFKTYGYGYGYGYEYYSEDKSSKKGLDLMWLRSLFTKQ</sequence>
<evidence type="ECO:0000313" key="22">
    <source>
        <dbReference type="Proteomes" id="UP000199514"/>
    </source>
</evidence>
<dbReference type="CDD" id="cd05387">
    <property type="entry name" value="BY-kinase"/>
    <property type="match status" value="1"/>
</dbReference>
<dbReference type="STRING" id="927664.SAMN05421780_102373"/>
<evidence type="ECO:0000256" key="17">
    <source>
        <dbReference type="SAM" id="Phobius"/>
    </source>
</evidence>
<keyword evidence="10" id="KW-0418">Kinase</keyword>
<dbReference type="InterPro" id="IPR025669">
    <property type="entry name" value="AAA_dom"/>
</dbReference>
<evidence type="ECO:0000256" key="4">
    <source>
        <dbReference type="ARBA" id="ARBA00011903"/>
    </source>
</evidence>
<dbReference type="Proteomes" id="UP000199514">
    <property type="component" value="Unassembled WGS sequence"/>
</dbReference>
<dbReference type="OrthoDB" id="9794577at2"/>
<evidence type="ECO:0000256" key="11">
    <source>
        <dbReference type="ARBA" id="ARBA00022840"/>
    </source>
</evidence>
<evidence type="ECO:0000256" key="6">
    <source>
        <dbReference type="ARBA" id="ARBA00022519"/>
    </source>
</evidence>
<feature type="domain" description="AAA" evidence="19">
    <location>
        <begin position="598"/>
        <end position="727"/>
    </location>
</feature>
<dbReference type="Pfam" id="PF02706">
    <property type="entry name" value="Wzz"/>
    <property type="match status" value="1"/>
</dbReference>
<comment type="catalytic activity">
    <reaction evidence="15">
        <text>L-tyrosyl-[protein] + ATP = O-phospho-L-tyrosyl-[protein] + ADP + H(+)</text>
        <dbReference type="Rhea" id="RHEA:10596"/>
        <dbReference type="Rhea" id="RHEA-COMP:10136"/>
        <dbReference type="Rhea" id="RHEA-COMP:20101"/>
        <dbReference type="ChEBI" id="CHEBI:15378"/>
        <dbReference type="ChEBI" id="CHEBI:30616"/>
        <dbReference type="ChEBI" id="CHEBI:46858"/>
        <dbReference type="ChEBI" id="CHEBI:61978"/>
        <dbReference type="ChEBI" id="CHEBI:456216"/>
        <dbReference type="EC" id="2.7.10.2"/>
    </reaction>
</comment>
<keyword evidence="5" id="KW-1003">Cell membrane</keyword>
<evidence type="ECO:0000256" key="1">
    <source>
        <dbReference type="ARBA" id="ARBA00004429"/>
    </source>
</evidence>
<dbReference type="Pfam" id="PF13807">
    <property type="entry name" value="GNVR"/>
    <property type="match status" value="1"/>
</dbReference>
<reference evidence="21 22" key="1">
    <citation type="submission" date="2016-10" db="EMBL/GenBank/DDBJ databases">
        <authorList>
            <person name="de Groot N.N."/>
        </authorList>
    </citation>
    <scope>NUCLEOTIDE SEQUENCE [LARGE SCALE GENOMIC DNA]</scope>
    <source>
        <strain evidence="21 22">DSM 6793</strain>
    </source>
</reference>
<dbReference type="PANTHER" id="PTHR32309:SF13">
    <property type="entry name" value="FERRIC ENTEROBACTIN TRANSPORT PROTEIN FEPE"/>
    <property type="match status" value="1"/>
</dbReference>
<dbReference type="InterPro" id="IPR050445">
    <property type="entry name" value="Bact_polysacc_biosynth/exp"/>
</dbReference>
<evidence type="ECO:0000259" key="19">
    <source>
        <dbReference type="Pfam" id="PF13614"/>
    </source>
</evidence>
<keyword evidence="9" id="KW-0547">Nucleotide-binding</keyword>
<dbReference type="GO" id="GO:0005524">
    <property type="term" value="F:ATP binding"/>
    <property type="evidence" value="ECO:0007669"/>
    <property type="project" value="UniProtKB-KW"/>
</dbReference>
<keyword evidence="22" id="KW-1185">Reference proteome</keyword>
<dbReference type="InterPro" id="IPR032807">
    <property type="entry name" value="GNVR"/>
</dbReference>
<dbReference type="GO" id="GO:0005886">
    <property type="term" value="C:plasma membrane"/>
    <property type="evidence" value="ECO:0007669"/>
    <property type="project" value="UniProtKB-SubCell"/>
</dbReference>
<feature type="transmembrane region" description="Helical" evidence="17">
    <location>
        <begin position="40"/>
        <end position="58"/>
    </location>
</feature>
<evidence type="ECO:0000256" key="15">
    <source>
        <dbReference type="ARBA" id="ARBA00051245"/>
    </source>
</evidence>
<feature type="domain" description="Polysaccharide chain length determinant N-terminal" evidence="18">
    <location>
        <begin position="31"/>
        <end position="118"/>
    </location>
</feature>
<comment type="similarity">
    <text evidence="3">Belongs to the etk/wzc family.</text>
</comment>
<evidence type="ECO:0000256" key="14">
    <source>
        <dbReference type="ARBA" id="ARBA00023137"/>
    </source>
</evidence>
<keyword evidence="8 17" id="KW-0812">Transmembrane</keyword>
<evidence type="ECO:0000256" key="7">
    <source>
        <dbReference type="ARBA" id="ARBA00022679"/>
    </source>
</evidence>
<dbReference type="AlphaFoldDB" id="A0A1I1FXP9"/>
<evidence type="ECO:0000256" key="10">
    <source>
        <dbReference type="ARBA" id="ARBA00022777"/>
    </source>
</evidence>
<organism evidence="21 22">
    <name type="scientific">Flexibacter flexilis DSM 6793</name>
    <dbReference type="NCBI Taxonomy" id="927664"/>
    <lineage>
        <taxon>Bacteria</taxon>
        <taxon>Pseudomonadati</taxon>
        <taxon>Bacteroidota</taxon>
        <taxon>Cytophagia</taxon>
        <taxon>Cytophagales</taxon>
        <taxon>Flexibacteraceae</taxon>
        <taxon>Flexibacter</taxon>
    </lineage>
</organism>
<evidence type="ECO:0000259" key="18">
    <source>
        <dbReference type="Pfam" id="PF02706"/>
    </source>
</evidence>
<keyword evidence="7" id="KW-0808">Transferase</keyword>
<dbReference type="InterPro" id="IPR003856">
    <property type="entry name" value="LPS_length_determ_N"/>
</dbReference>
<keyword evidence="11" id="KW-0067">ATP-binding</keyword>
<dbReference type="InterPro" id="IPR027417">
    <property type="entry name" value="P-loop_NTPase"/>
</dbReference>
<evidence type="ECO:0000256" key="5">
    <source>
        <dbReference type="ARBA" id="ARBA00022475"/>
    </source>
</evidence>
<comment type="subcellular location">
    <subcellularLocation>
        <location evidence="1">Cell inner membrane</location>
        <topology evidence="1">Multi-pass membrane protein</topology>
    </subcellularLocation>
</comment>
<keyword evidence="13 17" id="KW-0472">Membrane</keyword>
<proteinExistence type="inferred from homology"/>
<evidence type="ECO:0000313" key="21">
    <source>
        <dbReference type="EMBL" id="SFC04349.1"/>
    </source>
</evidence>
<dbReference type="EMBL" id="FOLE01000002">
    <property type="protein sequence ID" value="SFC04349.1"/>
    <property type="molecule type" value="Genomic_DNA"/>
</dbReference>
<feature type="domain" description="Tyrosine-protein kinase G-rich" evidence="20">
    <location>
        <begin position="449"/>
        <end position="529"/>
    </location>
</feature>
<dbReference type="Pfam" id="PF13614">
    <property type="entry name" value="AAA_31"/>
    <property type="match status" value="1"/>
</dbReference>
<dbReference type="GO" id="GO:0004715">
    <property type="term" value="F:non-membrane spanning protein tyrosine kinase activity"/>
    <property type="evidence" value="ECO:0007669"/>
    <property type="project" value="UniProtKB-EC"/>
</dbReference>
<feature type="transmembrane region" description="Helical" evidence="17">
    <location>
        <begin position="510"/>
        <end position="531"/>
    </location>
</feature>
<dbReference type="InterPro" id="IPR005702">
    <property type="entry name" value="Wzc-like_C"/>
</dbReference>
<dbReference type="SUPFAM" id="SSF52540">
    <property type="entry name" value="P-loop containing nucleoside triphosphate hydrolases"/>
    <property type="match status" value="1"/>
</dbReference>
<dbReference type="Gene3D" id="3.40.50.300">
    <property type="entry name" value="P-loop containing nucleotide triphosphate hydrolases"/>
    <property type="match status" value="1"/>
</dbReference>
<protein>
    <recommendedName>
        <fullName evidence="4">non-specific protein-tyrosine kinase</fullName>
        <ecNumber evidence="4">2.7.10.2</ecNumber>
    </recommendedName>
</protein>
<accession>A0A1I1FXP9</accession>
<dbReference type="EC" id="2.7.10.2" evidence="4"/>
<evidence type="ECO:0000256" key="13">
    <source>
        <dbReference type="ARBA" id="ARBA00023136"/>
    </source>
</evidence>
<dbReference type="GO" id="GO:0042802">
    <property type="term" value="F:identical protein binding"/>
    <property type="evidence" value="ECO:0007669"/>
    <property type="project" value="UniProtKB-ARBA"/>
</dbReference>
<evidence type="ECO:0000256" key="9">
    <source>
        <dbReference type="ARBA" id="ARBA00022741"/>
    </source>
</evidence>
<feature type="coiled-coil region" evidence="16">
    <location>
        <begin position="284"/>
        <end position="341"/>
    </location>
</feature>
<evidence type="ECO:0000259" key="20">
    <source>
        <dbReference type="Pfam" id="PF13807"/>
    </source>
</evidence>
<evidence type="ECO:0000256" key="3">
    <source>
        <dbReference type="ARBA" id="ARBA00008883"/>
    </source>
</evidence>
<dbReference type="FunFam" id="3.40.50.300:FF:000527">
    <property type="entry name" value="Tyrosine-protein kinase etk"/>
    <property type="match status" value="1"/>
</dbReference>
<gene>
    <name evidence="21" type="ORF">SAMN05421780_102373</name>
</gene>